<dbReference type="PATRIC" id="fig|1307761.3.peg.2059"/>
<dbReference type="PROSITE" id="PS50994">
    <property type="entry name" value="INTEGRASE"/>
    <property type="match status" value="1"/>
</dbReference>
<dbReference type="InterPro" id="IPR001584">
    <property type="entry name" value="Integrase_cat-core"/>
</dbReference>
<dbReference type="InterPro" id="IPR012337">
    <property type="entry name" value="RNaseH-like_sf"/>
</dbReference>
<dbReference type="AlphaFoldDB" id="V5WIP4"/>
<dbReference type="SUPFAM" id="SSF53098">
    <property type="entry name" value="Ribonuclease H-like"/>
    <property type="match status" value="1"/>
</dbReference>
<keyword evidence="3" id="KW-1185">Reference proteome</keyword>
<evidence type="ECO:0000259" key="1">
    <source>
        <dbReference type="PROSITE" id="PS50994"/>
    </source>
</evidence>
<dbReference type="EMBL" id="CP006939">
    <property type="protein sequence ID" value="AHC15434.1"/>
    <property type="molecule type" value="Genomic_DNA"/>
</dbReference>
<name>V5WIP4_9SPIO</name>
<dbReference type="Pfam" id="PF00665">
    <property type="entry name" value="rve"/>
    <property type="match status" value="1"/>
</dbReference>
<dbReference type="Pfam" id="PF09299">
    <property type="entry name" value="Mu-transpos_C"/>
    <property type="match status" value="1"/>
</dbReference>
<accession>V5WIP4</accession>
<organism evidence="2 3">
    <name type="scientific">Salinispira pacifica</name>
    <dbReference type="NCBI Taxonomy" id="1307761"/>
    <lineage>
        <taxon>Bacteria</taxon>
        <taxon>Pseudomonadati</taxon>
        <taxon>Spirochaetota</taxon>
        <taxon>Spirochaetia</taxon>
        <taxon>Spirochaetales</taxon>
        <taxon>Spirochaetaceae</taxon>
        <taxon>Salinispira</taxon>
    </lineage>
</organism>
<dbReference type="InterPro" id="IPR015378">
    <property type="entry name" value="Transposase-like_Mu_C"/>
</dbReference>
<sequence length="352" mass="40465">MFPESRGDKGRMRSITDEQIDALMLLRKEHPKLSTPRLVEIAQGNGVFPSGKEVSMASIYRLMKIRKAQRVKVESDMRKFEVQLPNDLWQSDCMHGPKVLHGGKLRKTYLFAIIDDHSRLITHGQFYLAETLENYLDCLWTALRKRGVPRKLYVDNGASFKAHRLQLGCASLEIGLRYARPYRPQGKGKIERFFRTVRSQFIPELPDELPLDEINRLFHHYIENGYHQRIHGGTGQKPLERYLQDAHALRKAPENLPEYFRKREERTVNNDRTVKLDGRLYEAPAGLLGMKVVLRFENYDRIEVFLDDQSKGFLRDLDQGVNSRIKRDGTGPVMPSASGGALFEKLGSKAGS</sequence>
<evidence type="ECO:0000313" key="2">
    <source>
        <dbReference type="EMBL" id="AHC15434.1"/>
    </source>
</evidence>
<dbReference type="PANTHER" id="PTHR35004">
    <property type="entry name" value="TRANSPOSASE RV3428C-RELATED"/>
    <property type="match status" value="1"/>
</dbReference>
<dbReference type="InterPro" id="IPR036397">
    <property type="entry name" value="RNaseH_sf"/>
</dbReference>
<dbReference type="Proteomes" id="UP000018680">
    <property type="component" value="Chromosome"/>
</dbReference>
<dbReference type="PANTHER" id="PTHR35004:SF6">
    <property type="entry name" value="TRANSPOSASE"/>
    <property type="match status" value="1"/>
</dbReference>
<dbReference type="STRING" id="1307761.L21SP2_2067"/>
<dbReference type="GO" id="GO:0015074">
    <property type="term" value="P:DNA integration"/>
    <property type="evidence" value="ECO:0007669"/>
    <property type="project" value="InterPro"/>
</dbReference>
<gene>
    <name evidence="2" type="ORF">L21SP2_2067</name>
</gene>
<evidence type="ECO:0000313" key="3">
    <source>
        <dbReference type="Proteomes" id="UP000018680"/>
    </source>
</evidence>
<proteinExistence type="predicted"/>
<dbReference type="HOGENOM" id="CLU_038364_0_0_12"/>
<dbReference type="GO" id="GO:0003676">
    <property type="term" value="F:nucleic acid binding"/>
    <property type="evidence" value="ECO:0007669"/>
    <property type="project" value="InterPro"/>
</dbReference>
<protein>
    <submittedName>
        <fullName evidence="2">Mobile element protein</fullName>
    </submittedName>
</protein>
<feature type="domain" description="Integrase catalytic" evidence="1">
    <location>
        <begin position="81"/>
        <end position="246"/>
    </location>
</feature>
<dbReference type="eggNOG" id="COG2801">
    <property type="taxonomic scope" value="Bacteria"/>
</dbReference>
<dbReference type="KEGG" id="slr:L21SP2_2067"/>
<reference evidence="2 3" key="1">
    <citation type="journal article" date="2015" name="Stand. Genomic Sci.">
        <title>Complete genome sequence and description of Salinispira pacifica gen. nov., sp. nov., a novel spirochaete isolated form a hypersaline microbial mat.</title>
        <authorList>
            <person name="Ben Hania W."/>
            <person name="Joseph M."/>
            <person name="Schumann P."/>
            <person name="Bunk B."/>
            <person name="Fiebig A."/>
            <person name="Sproer C."/>
            <person name="Klenk H.P."/>
            <person name="Fardeau M.L."/>
            <person name="Spring S."/>
        </authorList>
    </citation>
    <scope>NUCLEOTIDE SEQUENCE [LARGE SCALE GENOMIC DNA]</scope>
    <source>
        <strain evidence="2 3">L21-RPul-D2</strain>
    </source>
</reference>
<dbReference type="Gene3D" id="3.30.420.10">
    <property type="entry name" value="Ribonuclease H-like superfamily/Ribonuclease H"/>
    <property type="match status" value="1"/>
</dbReference>